<gene>
    <name evidence="1" type="ORF">FHR84_000483</name>
</gene>
<reference evidence="1 2" key="1">
    <citation type="submission" date="2020-07" db="EMBL/GenBank/DDBJ databases">
        <title>Genomic Encyclopedia of Type Strains, Phase III (KMG-III): the genomes of soil and plant-associated and newly described type strains.</title>
        <authorList>
            <person name="Whitman W."/>
        </authorList>
    </citation>
    <scope>NUCLEOTIDE SEQUENCE [LARGE SCALE GENOMIC DNA]</scope>
    <source>
        <strain evidence="1 2">CECT 8576</strain>
    </source>
</reference>
<keyword evidence="2" id="KW-1185">Reference proteome</keyword>
<dbReference type="Proteomes" id="UP000548304">
    <property type="component" value="Unassembled WGS sequence"/>
</dbReference>
<evidence type="ECO:0000313" key="1">
    <source>
        <dbReference type="EMBL" id="NYH77169.1"/>
    </source>
</evidence>
<organism evidence="1 2">
    <name type="scientific">Actinopolyspora biskrensis</name>
    <dbReference type="NCBI Taxonomy" id="1470178"/>
    <lineage>
        <taxon>Bacteria</taxon>
        <taxon>Bacillati</taxon>
        <taxon>Actinomycetota</taxon>
        <taxon>Actinomycetes</taxon>
        <taxon>Actinopolysporales</taxon>
        <taxon>Actinopolysporaceae</taxon>
        <taxon>Actinopolyspora</taxon>
    </lineage>
</organism>
<accession>A0A852YUC4</accession>
<comment type="caution">
    <text evidence="1">The sequence shown here is derived from an EMBL/GenBank/DDBJ whole genome shotgun (WGS) entry which is preliminary data.</text>
</comment>
<dbReference type="RefSeq" id="WP_179533757.1">
    <property type="nucleotide sequence ID" value="NZ_JACBYW010000001.1"/>
</dbReference>
<proteinExistence type="predicted"/>
<dbReference type="EMBL" id="JACBYW010000001">
    <property type="protein sequence ID" value="NYH77169.1"/>
    <property type="molecule type" value="Genomic_DNA"/>
</dbReference>
<name>A0A852YUC4_9ACTN</name>
<dbReference type="AlphaFoldDB" id="A0A852YUC4"/>
<protein>
    <submittedName>
        <fullName evidence="1">Uncharacterized protein</fullName>
    </submittedName>
</protein>
<sequence>MESESSGTEPVDAPRARVLAELARLCPSYSSGGAFRPMLRVHTPVGELLHPVERGVLYQLRNQLVSPYASHRPRSWSADEIESVITQLRRLAELDHPA</sequence>
<evidence type="ECO:0000313" key="2">
    <source>
        <dbReference type="Proteomes" id="UP000548304"/>
    </source>
</evidence>